<dbReference type="SUPFAM" id="SSF55874">
    <property type="entry name" value="ATPase domain of HSP90 chaperone/DNA topoisomerase II/histidine kinase"/>
    <property type="match status" value="2"/>
</dbReference>
<dbReference type="InterPro" id="IPR036097">
    <property type="entry name" value="HisK_dim/P_sf"/>
</dbReference>
<dbReference type="Pfam" id="PF00512">
    <property type="entry name" value="HisKA"/>
    <property type="match status" value="1"/>
</dbReference>
<organism evidence="14 15">
    <name type="scientific">Paenibacillus flagellatus</name>
    <dbReference type="NCBI Taxonomy" id="2211139"/>
    <lineage>
        <taxon>Bacteria</taxon>
        <taxon>Bacillati</taxon>
        <taxon>Bacillota</taxon>
        <taxon>Bacilli</taxon>
        <taxon>Bacillales</taxon>
        <taxon>Paenibacillaceae</taxon>
        <taxon>Paenibacillus</taxon>
    </lineage>
</organism>
<dbReference type="Gene3D" id="2.60.120.260">
    <property type="entry name" value="Galactose-binding domain-like"/>
    <property type="match status" value="1"/>
</dbReference>
<dbReference type="InterPro" id="IPR011006">
    <property type="entry name" value="CheY-like_superfamily"/>
</dbReference>
<dbReference type="SMART" id="SM00448">
    <property type="entry name" value="REC"/>
    <property type="match status" value="1"/>
</dbReference>
<keyword evidence="11" id="KW-0812">Transmembrane</keyword>
<dbReference type="SMART" id="SM00388">
    <property type="entry name" value="HisKA"/>
    <property type="match status" value="1"/>
</dbReference>
<dbReference type="CDD" id="cd17574">
    <property type="entry name" value="REC_OmpR"/>
    <property type="match status" value="1"/>
</dbReference>
<dbReference type="Pfam" id="PF02518">
    <property type="entry name" value="HATPase_c"/>
    <property type="match status" value="2"/>
</dbReference>
<dbReference type="PROSITE" id="PS50109">
    <property type="entry name" value="HIS_KIN"/>
    <property type="match status" value="1"/>
</dbReference>
<evidence type="ECO:0000256" key="5">
    <source>
        <dbReference type="ARBA" id="ARBA00022741"/>
    </source>
</evidence>
<dbReference type="SUPFAM" id="SSF49785">
    <property type="entry name" value="Galactose-binding domain-like"/>
    <property type="match status" value="1"/>
</dbReference>
<dbReference type="CDD" id="cd00082">
    <property type="entry name" value="HisKA"/>
    <property type="match status" value="1"/>
</dbReference>
<evidence type="ECO:0000313" key="15">
    <source>
        <dbReference type="Proteomes" id="UP000247476"/>
    </source>
</evidence>
<evidence type="ECO:0000256" key="7">
    <source>
        <dbReference type="ARBA" id="ARBA00022840"/>
    </source>
</evidence>
<feature type="transmembrane region" description="Helical" evidence="11">
    <location>
        <begin position="357"/>
        <end position="379"/>
    </location>
</feature>
<evidence type="ECO:0000256" key="8">
    <source>
        <dbReference type="ARBA" id="ARBA00023012"/>
    </source>
</evidence>
<evidence type="ECO:0000313" key="14">
    <source>
        <dbReference type="EMBL" id="PYI57545.1"/>
    </source>
</evidence>
<accession>A0A2V5KD17</accession>
<dbReference type="SUPFAM" id="SSF52172">
    <property type="entry name" value="CheY-like"/>
    <property type="match status" value="1"/>
</dbReference>
<evidence type="ECO:0000256" key="6">
    <source>
        <dbReference type="ARBA" id="ARBA00022777"/>
    </source>
</evidence>
<protein>
    <recommendedName>
        <fullName evidence="2">histidine kinase</fullName>
        <ecNumber evidence="2">2.7.13.3</ecNumber>
    </recommendedName>
</protein>
<dbReference type="InterPro" id="IPR005467">
    <property type="entry name" value="His_kinase_dom"/>
</dbReference>
<evidence type="ECO:0000259" key="13">
    <source>
        <dbReference type="PROSITE" id="PS50110"/>
    </source>
</evidence>
<dbReference type="InterPro" id="IPR003594">
    <property type="entry name" value="HATPase_dom"/>
</dbReference>
<feature type="transmembrane region" description="Helical" evidence="11">
    <location>
        <begin position="272"/>
        <end position="292"/>
    </location>
</feature>
<keyword evidence="8" id="KW-0902">Two-component regulatory system</keyword>
<dbReference type="SMART" id="SM00387">
    <property type="entry name" value="HATPase_c"/>
    <property type="match status" value="2"/>
</dbReference>
<dbReference type="Pfam" id="PF00072">
    <property type="entry name" value="Response_reg"/>
    <property type="match status" value="1"/>
</dbReference>
<dbReference type="EMBL" id="QJVJ01000001">
    <property type="protein sequence ID" value="PYI57545.1"/>
    <property type="molecule type" value="Genomic_DNA"/>
</dbReference>
<dbReference type="SUPFAM" id="SSF47384">
    <property type="entry name" value="Homodimeric domain of signal transducing histidine kinase"/>
    <property type="match status" value="1"/>
</dbReference>
<evidence type="ECO:0000256" key="2">
    <source>
        <dbReference type="ARBA" id="ARBA00012438"/>
    </source>
</evidence>
<dbReference type="Proteomes" id="UP000247476">
    <property type="component" value="Unassembled WGS sequence"/>
</dbReference>
<feature type="domain" description="Histidine kinase" evidence="12">
    <location>
        <begin position="434"/>
        <end position="650"/>
    </location>
</feature>
<feature type="transmembrane region" description="Helical" evidence="11">
    <location>
        <begin position="206"/>
        <end position="228"/>
    </location>
</feature>
<keyword evidence="15" id="KW-1185">Reference proteome</keyword>
<keyword evidence="5" id="KW-0547">Nucleotide-binding</keyword>
<dbReference type="InterPro" id="IPR003661">
    <property type="entry name" value="HisK_dim/P_dom"/>
</dbReference>
<reference evidence="14 15" key="1">
    <citation type="submission" date="2018-05" db="EMBL/GenBank/DDBJ databases">
        <title>Paenibacillus flagellatus sp. nov., isolated from selenium mineral soil.</title>
        <authorList>
            <person name="Dai X."/>
        </authorList>
    </citation>
    <scope>NUCLEOTIDE SEQUENCE [LARGE SCALE GENOMIC DNA]</scope>
    <source>
        <strain evidence="14 15">DXL2</strain>
    </source>
</reference>
<dbReference type="AlphaFoldDB" id="A0A2V5KD17"/>
<keyword evidence="11" id="KW-1133">Transmembrane helix</keyword>
<dbReference type="InterPro" id="IPR001789">
    <property type="entry name" value="Sig_transdc_resp-reg_receiver"/>
</dbReference>
<keyword evidence="3 9" id="KW-0597">Phosphoprotein</keyword>
<dbReference type="InterPro" id="IPR010559">
    <property type="entry name" value="Sig_transdc_His_kin_internal"/>
</dbReference>
<dbReference type="PANTHER" id="PTHR43547:SF2">
    <property type="entry name" value="HYBRID SIGNAL TRANSDUCTION HISTIDINE KINASE C"/>
    <property type="match status" value="1"/>
</dbReference>
<dbReference type="PRINTS" id="PR00344">
    <property type="entry name" value="BCTRLSENSOR"/>
</dbReference>
<evidence type="ECO:0000256" key="11">
    <source>
        <dbReference type="SAM" id="Phobius"/>
    </source>
</evidence>
<proteinExistence type="predicted"/>
<comment type="catalytic activity">
    <reaction evidence="1">
        <text>ATP + protein L-histidine = ADP + protein N-phospho-L-histidine.</text>
        <dbReference type="EC" id="2.7.13.3"/>
    </reaction>
</comment>
<gene>
    <name evidence="14" type="ORF">DLM86_03710</name>
</gene>
<dbReference type="Gene3D" id="1.10.287.130">
    <property type="match status" value="1"/>
</dbReference>
<evidence type="ECO:0000256" key="1">
    <source>
        <dbReference type="ARBA" id="ARBA00000085"/>
    </source>
</evidence>
<evidence type="ECO:0000259" key="12">
    <source>
        <dbReference type="PROSITE" id="PS50109"/>
    </source>
</evidence>
<feature type="transmembrane region" description="Helical" evidence="11">
    <location>
        <begin position="304"/>
        <end position="325"/>
    </location>
</feature>
<dbReference type="Gene3D" id="3.40.50.2300">
    <property type="match status" value="1"/>
</dbReference>
<evidence type="ECO:0000256" key="3">
    <source>
        <dbReference type="ARBA" id="ARBA00022553"/>
    </source>
</evidence>
<evidence type="ECO:0000256" key="9">
    <source>
        <dbReference type="PROSITE-ProRule" id="PRU00169"/>
    </source>
</evidence>
<feature type="transmembrane region" description="Helical" evidence="11">
    <location>
        <begin position="331"/>
        <end position="350"/>
    </location>
</feature>
<dbReference type="InterPro" id="IPR036890">
    <property type="entry name" value="HATPase_C_sf"/>
</dbReference>
<dbReference type="PROSITE" id="PS50110">
    <property type="entry name" value="RESPONSE_REGULATORY"/>
    <property type="match status" value="1"/>
</dbReference>
<dbReference type="InterPro" id="IPR008979">
    <property type="entry name" value="Galactose-bd-like_sf"/>
</dbReference>
<keyword evidence="11" id="KW-0472">Membrane</keyword>
<dbReference type="Gene3D" id="3.30.565.10">
    <property type="entry name" value="Histidine kinase-like ATPase, C-terminal domain"/>
    <property type="match status" value="2"/>
</dbReference>
<evidence type="ECO:0000256" key="4">
    <source>
        <dbReference type="ARBA" id="ARBA00022679"/>
    </source>
</evidence>
<name>A0A2V5KD17_9BACL</name>
<dbReference type="PANTHER" id="PTHR43547">
    <property type="entry name" value="TWO-COMPONENT HISTIDINE KINASE"/>
    <property type="match status" value="1"/>
</dbReference>
<keyword evidence="6 14" id="KW-0418">Kinase</keyword>
<dbReference type="GO" id="GO:0005524">
    <property type="term" value="F:ATP binding"/>
    <property type="evidence" value="ECO:0007669"/>
    <property type="project" value="UniProtKB-KW"/>
</dbReference>
<keyword evidence="4" id="KW-0808">Transferase</keyword>
<dbReference type="GO" id="GO:0000155">
    <property type="term" value="F:phosphorelay sensor kinase activity"/>
    <property type="evidence" value="ECO:0007669"/>
    <property type="project" value="InterPro"/>
</dbReference>
<dbReference type="GO" id="GO:0016020">
    <property type="term" value="C:membrane"/>
    <property type="evidence" value="ECO:0007669"/>
    <property type="project" value="InterPro"/>
</dbReference>
<comment type="caution">
    <text evidence="14">The sequence shown here is derived from an EMBL/GenBank/DDBJ whole genome shotgun (WGS) entry which is preliminary data.</text>
</comment>
<evidence type="ECO:0000256" key="10">
    <source>
        <dbReference type="SAM" id="MobiDB-lite"/>
    </source>
</evidence>
<dbReference type="Pfam" id="PF06580">
    <property type="entry name" value="His_kinase"/>
    <property type="match status" value="1"/>
</dbReference>
<dbReference type="EC" id="2.7.13.3" evidence="2"/>
<feature type="modified residue" description="4-aspartylphosphate" evidence="9">
    <location>
        <position position="745"/>
    </location>
</feature>
<dbReference type="InterPro" id="IPR011623">
    <property type="entry name" value="7TMR_DISM_rcpt_extracell_dom1"/>
</dbReference>
<feature type="transmembrane region" description="Helical" evidence="11">
    <location>
        <begin position="235"/>
        <end position="252"/>
    </location>
</feature>
<feature type="region of interest" description="Disordered" evidence="10">
    <location>
        <begin position="653"/>
        <end position="681"/>
    </location>
</feature>
<keyword evidence="7" id="KW-0067">ATP-binding</keyword>
<dbReference type="InterPro" id="IPR004358">
    <property type="entry name" value="Sig_transdc_His_kin-like_C"/>
</dbReference>
<dbReference type="Pfam" id="PF07695">
    <property type="entry name" value="7TMR-DISM_7TM"/>
    <property type="match status" value="1"/>
</dbReference>
<sequence length="1024" mass="114246">MDTRRLLALTVAFVLILTGVRLAWIFAGSPPVRAPATQGVLDLRDVTWSRPILLEGEWRFYPERFLMRPGDETSRTDDVFAVLPGSWKGHFADPDRVTGYGSYRLRIVLGDSLGEKRFAIAMPPAMAASELYVDGVKLGAGGLPGKTADDTSASETPYAVAFTTDRSEVDIVIHVANFVNPVNGGLLQSIAFGTEAVVKSHKLFSAAMQLLVCVFLTIHMLYAAVLFLMGVRQRALFTFVLMMVCVSLTVLVSDDKLLVAWLNVPYGISFRLYTLSYLWATALLLLFMKQLYPALQKRPWHRYYGVAVLGLTIAVALMPTTGVAWVDLYTIPLLLAGFLYAPALLLRATLRLDRDAVYLWLAFVSLTVNLMAGISTQFSGAFRSVHYYPVDFIVAFVAFSCYWFRMYFRNLQQTERLAAELKKADKQKDDFLANTSHELRNPLHGMINMARSVLEQERLSPDAKERLKLLVTVGKRMSLLLNDLLDLERLQSGGVRLHPHAVHVQAAVDGVIDMVRFTMEGKSIELRNEISETFPPVMADENRMVQMVFNLLHNAVKFTVEGHIAIRGFVRGEWAVLEVEDTGVGIARDMLQRMFLPYEQADSSLTAMGGGLGLGLRISRQLAELHGGTLEADSELGQGSVFRLTLPIAQGIGETASPPSDAAEPGELSRRQTAVEQEPGVSWADSAVDADAEKPNVLIVDDDPVNLHILKETLPRHRYRVSAVHSAQEALKRIDEEEWDLVVTDVMMPRMSGYELTRMIRRRFAMSELPVLLLTARSRPEDIAAGFQSGANDYMTKPADGLELRHRVRALTELKRTTAERMRLEAAFLQAQVQPHFLFNTLNSIAALSELDAPRMQSLLSVFGKYLRASFDFRNFERLVPLERELELVRAYLFIEQARFNERLRVQWDVPEGLLSTPVPPLSIQTLVENGVRHGVMKRSRGGTVHIRAEDRGDCVEIRVSDDGVGFAEDVLRRLSNDSPDPSVGIGLRNTNRRLRQIFGRGLDIASAAGEGATVSFQVRKRGS</sequence>
<feature type="domain" description="Response regulatory" evidence="13">
    <location>
        <begin position="696"/>
        <end position="812"/>
    </location>
</feature>